<dbReference type="AlphaFoldDB" id="A0A9D2WRA0"/>
<keyword evidence="2 4" id="KW-0597">Phosphoprotein</keyword>
<evidence type="ECO:0000313" key="7">
    <source>
        <dbReference type="Proteomes" id="UP000798488"/>
    </source>
</evidence>
<dbReference type="PANTHER" id="PTHR44591:SF3">
    <property type="entry name" value="RESPONSE REGULATORY DOMAIN-CONTAINING PROTEIN"/>
    <property type="match status" value="1"/>
</dbReference>
<comment type="function">
    <text evidence="3">May play the central regulatory role in sporulation. It may be an element of the effector pathway responsible for the activation of sporulation genes in response to nutritional stress. Spo0A may act in concert with spo0H (a sigma factor) to control the expression of some genes that are critical to the sporulation process.</text>
</comment>
<reference evidence="6" key="1">
    <citation type="submission" date="2016-02" db="EMBL/GenBank/DDBJ databases">
        <title>Draft Genome Sequence of Sporotomaculum syntrophicum Strain FB, a Syntrophic Benzoate Degrader.</title>
        <authorList>
            <person name="Nobu M.K."/>
            <person name="Narihiro T."/>
            <person name="Qiu Y.-L."/>
            <person name="Ohashi A."/>
            <person name="Liu W.-T."/>
            <person name="Yuji S."/>
        </authorList>
    </citation>
    <scope>NUCLEOTIDE SEQUENCE</scope>
    <source>
        <strain evidence="6">FB</strain>
    </source>
</reference>
<organism evidence="6 7">
    <name type="scientific">Sporotomaculum syntrophicum</name>
    <dbReference type="NCBI Taxonomy" id="182264"/>
    <lineage>
        <taxon>Bacteria</taxon>
        <taxon>Bacillati</taxon>
        <taxon>Bacillota</taxon>
        <taxon>Clostridia</taxon>
        <taxon>Eubacteriales</taxon>
        <taxon>Desulfallaceae</taxon>
        <taxon>Sporotomaculum</taxon>
    </lineage>
</organism>
<protein>
    <recommendedName>
        <fullName evidence="1">Stage 0 sporulation protein A homolog</fullName>
    </recommendedName>
</protein>
<evidence type="ECO:0000313" key="6">
    <source>
        <dbReference type="EMBL" id="KAF1085461.1"/>
    </source>
</evidence>
<keyword evidence="7" id="KW-1185">Reference proteome</keyword>
<feature type="domain" description="Response regulatory" evidence="5">
    <location>
        <begin position="28"/>
        <end position="142"/>
    </location>
</feature>
<dbReference type="CDD" id="cd00156">
    <property type="entry name" value="REC"/>
    <property type="match status" value="1"/>
</dbReference>
<name>A0A9D2WRA0_9FIRM</name>
<dbReference type="PANTHER" id="PTHR44591">
    <property type="entry name" value="STRESS RESPONSE REGULATOR PROTEIN 1"/>
    <property type="match status" value="1"/>
</dbReference>
<dbReference type="SMART" id="SM00448">
    <property type="entry name" value="REC"/>
    <property type="match status" value="1"/>
</dbReference>
<gene>
    <name evidence="6" type="primary">spo0F_2</name>
    <name evidence="6" type="ORF">SPSYN_01603</name>
</gene>
<dbReference type="Pfam" id="PF00072">
    <property type="entry name" value="Response_reg"/>
    <property type="match status" value="1"/>
</dbReference>
<dbReference type="GO" id="GO:0016740">
    <property type="term" value="F:transferase activity"/>
    <property type="evidence" value="ECO:0007669"/>
    <property type="project" value="UniProtKB-KW"/>
</dbReference>
<proteinExistence type="predicted"/>
<dbReference type="Proteomes" id="UP000798488">
    <property type="component" value="Unassembled WGS sequence"/>
</dbReference>
<evidence type="ECO:0000256" key="1">
    <source>
        <dbReference type="ARBA" id="ARBA00018672"/>
    </source>
</evidence>
<comment type="caution">
    <text evidence="6">The sequence shown here is derived from an EMBL/GenBank/DDBJ whole genome shotgun (WGS) entry which is preliminary data.</text>
</comment>
<dbReference type="Gene3D" id="3.40.50.2300">
    <property type="match status" value="1"/>
</dbReference>
<accession>A0A9D2WRA0</accession>
<dbReference type="InterPro" id="IPR001789">
    <property type="entry name" value="Sig_transdc_resp-reg_receiver"/>
</dbReference>
<evidence type="ECO:0000259" key="5">
    <source>
        <dbReference type="PROSITE" id="PS50110"/>
    </source>
</evidence>
<dbReference type="GO" id="GO:0000160">
    <property type="term" value="P:phosphorelay signal transduction system"/>
    <property type="evidence" value="ECO:0007669"/>
    <property type="project" value="InterPro"/>
</dbReference>
<dbReference type="PROSITE" id="PS50110">
    <property type="entry name" value="RESPONSE_REGULATORY"/>
    <property type="match status" value="1"/>
</dbReference>
<evidence type="ECO:0000256" key="4">
    <source>
        <dbReference type="PROSITE-ProRule" id="PRU00169"/>
    </source>
</evidence>
<keyword evidence="6" id="KW-0808">Transferase</keyword>
<dbReference type="InterPro" id="IPR011006">
    <property type="entry name" value="CheY-like_superfamily"/>
</dbReference>
<evidence type="ECO:0000256" key="2">
    <source>
        <dbReference type="ARBA" id="ARBA00022553"/>
    </source>
</evidence>
<dbReference type="InterPro" id="IPR050595">
    <property type="entry name" value="Bact_response_regulator"/>
</dbReference>
<evidence type="ECO:0000256" key="3">
    <source>
        <dbReference type="ARBA" id="ARBA00024867"/>
    </source>
</evidence>
<dbReference type="SUPFAM" id="SSF52172">
    <property type="entry name" value="CheY-like"/>
    <property type="match status" value="1"/>
</dbReference>
<feature type="modified residue" description="4-aspartylphosphate" evidence="4">
    <location>
        <position position="77"/>
    </location>
</feature>
<sequence length="151" mass="16672">MGSSCMDIMVVDDLPAANSSAAKTRCMDVLVVDDHPGVRYLLDIVIREVGHRVHTAQNGLEAVEKVRTIRPNLVFMDVRMPLMGGLEALSKIKKMYPDTQVVIMTAYGSDDTILQAQKQGALCCMAKPFDVDSIKDFLEDFTHRTSQAKIG</sequence>
<dbReference type="EMBL" id="LSRS01000003">
    <property type="protein sequence ID" value="KAF1085461.1"/>
    <property type="molecule type" value="Genomic_DNA"/>
</dbReference>